<feature type="compositionally biased region" description="Polar residues" evidence="1">
    <location>
        <begin position="117"/>
        <end position="132"/>
    </location>
</feature>
<reference evidence="2" key="2">
    <citation type="submission" date="2023-06" db="EMBL/GenBank/DDBJ databases">
        <authorList>
            <consortium name="Lawrence Berkeley National Laboratory"/>
            <person name="Haridas S."/>
            <person name="Hensen N."/>
            <person name="Bonometti L."/>
            <person name="Westerberg I."/>
            <person name="Brannstrom I.O."/>
            <person name="Guillou S."/>
            <person name="Cros-Aarteil S."/>
            <person name="Calhoun S."/>
            <person name="Kuo A."/>
            <person name="Mondo S."/>
            <person name="Pangilinan J."/>
            <person name="Riley R."/>
            <person name="Labutti K."/>
            <person name="Andreopoulos B."/>
            <person name="Lipzen A."/>
            <person name="Chen C."/>
            <person name="Yanf M."/>
            <person name="Daum C."/>
            <person name="Ng V."/>
            <person name="Clum A."/>
            <person name="Steindorff A."/>
            <person name="Ohm R."/>
            <person name="Martin F."/>
            <person name="Silar P."/>
            <person name="Natvig D."/>
            <person name="Lalanne C."/>
            <person name="Gautier V."/>
            <person name="Ament-Velasquez S.L."/>
            <person name="Kruys A."/>
            <person name="Hutchinson M.I."/>
            <person name="Powell A.J."/>
            <person name="Barry K."/>
            <person name="Miller A.N."/>
            <person name="Grigoriev I.V."/>
            <person name="Debuchy R."/>
            <person name="Gladieux P."/>
            <person name="Thoren M.H."/>
            <person name="Johannesson H."/>
        </authorList>
    </citation>
    <scope>NUCLEOTIDE SEQUENCE</scope>
    <source>
        <strain evidence="2">CBS 560.94</strain>
    </source>
</reference>
<evidence type="ECO:0000256" key="1">
    <source>
        <dbReference type="SAM" id="MobiDB-lite"/>
    </source>
</evidence>
<feature type="region of interest" description="Disordered" evidence="1">
    <location>
        <begin position="92"/>
        <end position="132"/>
    </location>
</feature>
<evidence type="ECO:0000313" key="2">
    <source>
        <dbReference type="EMBL" id="KAK3351063.1"/>
    </source>
</evidence>
<dbReference type="RefSeq" id="XP_062684358.1">
    <property type="nucleotide sequence ID" value="XM_062820513.1"/>
</dbReference>
<gene>
    <name evidence="2" type="ORF">B0H65DRAFT_107310</name>
</gene>
<sequence>MCKTYRQRVFCPGDTHKSKIVRTVRAVDVDTSGNSILREAEDNNNNSCKCGIVDMLFLPPVIDYSLEKSCAGCIEEERILVGRVMSLKKAIEEDGEEDGDGDGELVPIGMRVEGRNNPGSSTEANGDGTTSSTFALTGARCIPVGGGGGVSEPSCLPSEIGKPVAPATGPGYISVPVFLPIDDDVDERRRRERVGGEAFTSSEKFVNYPQALVNDRSKWFKG</sequence>
<dbReference type="AlphaFoldDB" id="A0AAE0JKH4"/>
<dbReference type="Proteomes" id="UP001278500">
    <property type="component" value="Unassembled WGS sequence"/>
</dbReference>
<accession>A0AAE0JKH4</accession>
<proteinExistence type="predicted"/>
<evidence type="ECO:0000313" key="3">
    <source>
        <dbReference type="Proteomes" id="UP001278500"/>
    </source>
</evidence>
<dbReference type="GeneID" id="87857667"/>
<protein>
    <submittedName>
        <fullName evidence="2">Uncharacterized protein</fullName>
    </submittedName>
</protein>
<reference evidence="2" key="1">
    <citation type="journal article" date="2023" name="Mol. Phylogenet. Evol.">
        <title>Genome-scale phylogeny and comparative genomics of the fungal order Sordariales.</title>
        <authorList>
            <person name="Hensen N."/>
            <person name="Bonometti L."/>
            <person name="Westerberg I."/>
            <person name="Brannstrom I.O."/>
            <person name="Guillou S."/>
            <person name="Cros-Aarteil S."/>
            <person name="Calhoun S."/>
            <person name="Haridas S."/>
            <person name="Kuo A."/>
            <person name="Mondo S."/>
            <person name="Pangilinan J."/>
            <person name="Riley R."/>
            <person name="LaButti K."/>
            <person name="Andreopoulos B."/>
            <person name="Lipzen A."/>
            <person name="Chen C."/>
            <person name="Yan M."/>
            <person name="Daum C."/>
            <person name="Ng V."/>
            <person name="Clum A."/>
            <person name="Steindorff A."/>
            <person name="Ohm R.A."/>
            <person name="Martin F."/>
            <person name="Silar P."/>
            <person name="Natvig D.O."/>
            <person name="Lalanne C."/>
            <person name="Gautier V."/>
            <person name="Ament-Velasquez S.L."/>
            <person name="Kruys A."/>
            <person name="Hutchinson M.I."/>
            <person name="Powell A.J."/>
            <person name="Barry K."/>
            <person name="Miller A.N."/>
            <person name="Grigoriev I.V."/>
            <person name="Debuchy R."/>
            <person name="Gladieux P."/>
            <person name="Hiltunen Thoren M."/>
            <person name="Johannesson H."/>
        </authorList>
    </citation>
    <scope>NUCLEOTIDE SEQUENCE</scope>
    <source>
        <strain evidence="2">CBS 560.94</strain>
    </source>
</reference>
<comment type="caution">
    <text evidence="2">The sequence shown here is derived from an EMBL/GenBank/DDBJ whole genome shotgun (WGS) entry which is preliminary data.</text>
</comment>
<name>A0AAE0JKH4_9PEZI</name>
<dbReference type="EMBL" id="JAUEPP010000002">
    <property type="protein sequence ID" value="KAK3351063.1"/>
    <property type="molecule type" value="Genomic_DNA"/>
</dbReference>
<organism evidence="2 3">
    <name type="scientific">Neurospora tetraspora</name>
    <dbReference type="NCBI Taxonomy" id="94610"/>
    <lineage>
        <taxon>Eukaryota</taxon>
        <taxon>Fungi</taxon>
        <taxon>Dikarya</taxon>
        <taxon>Ascomycota</taxon>
        <taxon>Pezizomycotina</taxon>
        <taxon>Sordariomycetes</taxon>
        <taxon>Sordariomycetidae</taxon>
        <taxon>Sordariales</taxon>
        <taxon>Sordariaceae</taxon>
        <taxon>Neurospora</taxon>
    </lineage>
</organism>
<keyword evidence="3" id="KW-1185">Reference proteome</keyword>
<feature type="compositionally biased region" description="Acidic residues" evidence="1">
    <location>
        <begin position="93"/>
        <end position="103"/>
    </location>
</feature>